<dbReference type="PANTHER" id="PTHR43046:SF12">
    <property type="entry name" value="GDP-MANNOSE MANNOSYL HYDROLASE"/>
    <property type="match status" value="1"/>
</dbReference>
<evidence type="ECO:0000256" key="1">
    <source>
        <dbReference type="ARBA" id="ARBA00001946"/>
    </source>
</evidence>
<dbReference type="Pfam" id="PF00293">
    <property type="entry name" value="NUDIX"/>
    <property type="match status" value="1"/>
</dbReference>
<evidence type="ECO:0000256" key="4">
    <source>
        <dbReference type="RuleBase" id="RU003476"/>
    </source>
</evidence>
<dbReference type="InterPro" id="IPR020084">
    <property type="entry name" value="NUDIX_hydrolase_CS"/>
</dbReference>
<evidence type="ECO:0000313" key="7">
    <source>
        <dbReference type="Proteomes" id="UP000600139"/>
    </source>
</evidence>
<dbReference type="PANTHER" id="PTHR43046">
    <property type="entry name" value="GDP-MANNOSE MANNOSYL HYDROLASE"/>
    <property type="match status" value="1"/>
</dbReference>
<dbReference type="AlphaFoldDB" id="A0A934R9N8"/>
<dbReference type="PROSITE" id="PS51462">
    <property type="entry name" value="NUDIX"/>
    <property type="match status" value="1"/>
</dbReference>
<dbReference type="SUPFAM" id="SSF55811">
    <property type="entry name" value="Nudix"/>
    <property type="match status" value="1"/>
</dbReference>
<dbReference type="RefSeq" id="WP_200352532.1">
    <property type="nucleotide sequence ID" value="NZ_BAABHZ010000001.1"/>
</dbReference>
<comment type="caution">
    <text evidence="6">The sequence shown here is derived from an EMBL/GenBank/DDBJ whole genome shotgun (WGS) entry which is preliminary data.</text>
</comment>
<evidence type="ECO:0000313" key="6">
    <source>
        <dbReference type="EMBL" id="MBK1817594.1"/>
    </source>
</evidence>
<dbReference type="GO" id="GO:0016787">
    <property type="term" value="F:hydrolase activity"/>
    <property type="evidence" value="ECO:0007669"/>
    <property type="project" value="UniProtKB-KW"/>
</dbReference>
<organism evidence="6 7">
    <name type="scientific">Luteolibacter yonseiensis</name>
    <dbReference type="NCBI Taxonomy" id="1144680"/>
    <lineage>
        <taxon>Bacteria</taxon>
        <taxon>Pseudomonadati</taxon>
        <taxon>Verrucomicrobiota</taxon>
        <taxon>Verrucomicrobiia</taxon>
        <taxon>Verrucomicrobiales</taxon>
        <taxon>Verrucomicrobiaceae</taxon>
        <taxon>Luteolibacter</taxon>
    </lineage>
</organism>
<sequence>MFDDKNPTSGIDGRSGTPRLASRVILIDERSRVLFCRGVEPVTGAVFWVMPGGGLEAGETFEDAARREVREETGLVVSPGSCVWHRRHRHVWDGKEIDQFEKFFVVRVGYKEIRGDKPDGYVKEYRWWGVEEMMESGQDFVPRRAMELLPGVLTGGSNLEIVDCGV</sequence>
<dbReference type="InterPro" id="IPR000086">
    <property type="entry name" value="NUDIX_hydrolase_dom"/>
</dbReference>
<gene>
    <name evidence="6" type="ORF">JIN84_18390</name>
</gene>
<name>A0A934R9N8_9BACT</name>
<dbReference type="Proteomes" id="UP000600139">
    <property type="component" value="Unassembled WGS sequence"/>
</dbReference>
<feature type="domain" description="Nudix hydrolase" evidence="5">
    <location>
        <begin position="17"/>
        <end position="150"/>
    </location>
</feature>
<dbReference type="InterPro" id="IPR015797">
    <property type="entry name" value="NUDIX_hydrolase-like_dom_sf"/>
</dbReference>
<dbReference type="Gene3D" id="3.90.79.10">
    <property type="entry name" value="Nucleoside Triphosphate Pyrophosphohydrolase"/>
    <property type="match status" value="1"/>
</dbReference>
<keyword evidence="7" id="KW-1185">Reference proteome</keyword>
<accession>A0A934R9N8</accession>
<dbReference type="PROSITE" id="PS00893">
    <property type="entry name" value="NUDIX_BOX"/>
    <property type="match status" value="1"/>
</dbReference>
<comment type="similarity">
    <text evidence="4">Belongs to the Nudix hydrolase family.</text>
</comment>
<reference evidence="6" key="1">
    <citation type="submission" date="2021-01" db="EMBL/GenBank/DDBJ databases">
        <title>Modified the classification status of verrucomicrobia.</title>
        <authorList>
            <person name="Feng X."/>
        </authorList>
    </citation>
    <scope>NUCLEOTIDE SEQUENCE</scope>
    <source>
        <strain evidence="6">JCM 18052</strain>
    </source>
</reference>
<proteinExistence type="inferred from homology"/>
<dbReference type="PRINTS" id="PR00502">
    <property type="entry name" value="NUDIXFAMILY"/>
</dbReference>
<evidence type="ECO:0000259" key="5">
    <source>
        <dbReference type="PROSITE" id="PS51462"/>
    </source>
</evidence>
<dbReference type="EMBL" id="JAENIK010000012">
    <property type="protein sequence ID" value="MBK1817594.1"/>
    <property type="molecule type" value="Genomic_DNA"/>
</dbReference>
<dbReference type="InterPro" id="IPR020476">
    <property type="entry name" value="Nudix_hydrolase"/>
</dbReference>
<keyword evidence="3" id="KW-0460">Magnesium</keyword>
<comment type="cofactor">
    <cofactor evidence="1">
        <name>Mg(2+)</name>
        <dbReference type="ChEBI" id="CHEBI:18420"/>
    </cofactor>
</comment>
<dbReference type="CDD" id="cd04685">
    <property type="entry name" value="NUDIX_Hydrolase"/>
    <property type="match status" value="1"/>
</dbReference>
<evidence type="ECO:0000256" key="2">
    <source>
        <dbReference type="ARBA" id="ARBA00022801"/>
    </source>
</evidence>
<keyword evidence="2 4" id="KW-0378">Hydrolase</keyword>
<evidence type="ECO:0000256" key="3">
    <source>
        <dbReference type="ARBA" id="ARBA00022842"/>
    </source>
</evidence>
<protein>
    <submittedName>
        <fullName evidence="6">NUDIX domain-containing protein</fullName>
    </submittedName>
</protein>